<evidence type="ECO:0008006" key="4">
    <source>
        <dbReference type="Google" id="ProtNLM"/>
    </source>
</evidence>
<proteinExistence type="predicted"/>
<dbReference type="RefSeq" id="WP_007183371.1">
    <property type="nucleotide sequence ID" value="NZ_AKGD01000001.1"/>
</dbReference>
<feature type="transmembrane region" description="Helical" evidence="1">
    <location>
        <begin position="12"/>
        <end position="34"/>
    </location>
</feature>
<accession>I8T8J3</accession>
<evidence type="ECO:0000313" key="2">
    <source>
        <dbReference type="EMBL" id="EIT70275.1"/>
    </source>
</evidence>
<dbReference type="STRING" id="1172194.WQQ_04120"/>
<name>I8T8J3_9GAMM</name>
<protein>
    <recommendedName>
        <fullName evidence="4">Major facilitator superfamily (MFS) profile domain-containing protein</fullName>
    </recommendedName>
</protein>
<keyword evidence="1" id="KW-0472">Membrane</keyword>
<feature type="transmembrane region" description="Helical" evidence="1">
    <location>
        <begin position="76"/>
        <end position="97"/>
    </location>
</feature>
<keyword evidence="1" id="KW-0812">Transmembrane</keyword>
<keyword evidence="1" id="KW-1133">Transmembrane helix</keyword>
<keyword evidence="3" id="KW-1185">Reference proteome</keyword>
<sequence>MKKFLMIFDAALGALCLTLGMVQGVVCILYWFVLDLSPSLRGQVPMLLGSTLIFTIVGLMFLAGFMGFWRRWNWAWGLQAFVLITAVPASLGLYRILTQA</sequence>
<reference evidence="2 3" key="1">
    <citation type="journal article" date="2012" name="J. Bacteriol.">
        <title>Genome Sequence of n-Alkane-Degrading Hydrocarboniphaga effusa Strain AP103T (ATCC BAA-332T).</title>
        <authorList>
            <person name="Chang H.K."/>
            <person name="Zylstra G.J."/>
            <person name="Chae J.C."/>
        </authorList>
    </citation>
    <scope>NUCLEOTIDE SEQUENCE [LARGE SCALE GENOMIC DNA]</scope>
    <source>
        <strain evidence="2 3">AP103</strain>
    </source>
</reference>
<feature type="transmembrane region" description="Helical" evidence="1">
    <location>
        <begin position="46"/>
        <end position="69"/>
    </location>
</feature>
<dbReference type="AlphaFoldDB" id="I8T8J3"/>
<dbReference type="EMBL" id="AKGD01000001">
    <property type="protein sequence ID" value="EIT70275.1"/>
    <property type="molecule type" value="Genomic_DNA"/>
</dbReference>
<comment type="caution">
    <text evidence="2">The sequence shown here is derived from an EMBL/GenBank/DDBJ whole genome shotgun (WGS) entry which is preliminary data.</text>
</comment>
<dbReference type="OrthoDB" id="9935647at2"/>
<dbReference type="Proteomes" id="UP000003704">
    <property type="component" value="Unassembled WGS sequence"/>
</dbReference>
<gene>
    <name evidence="2" type="ORF">WQQ_04120</name>
</gene>
<organism evidence="2 3">
    <name type="scientific">Hydrocarboniphaga effusa AP103</name>
    <dbReference type="NCBI Taxonomy" id="1172194"/>
    <lineage>
        <taxon>Bacteria</taxon>
        <taxon>Pseudomonadati</taxon>
        <taxon>Pseudomonadota</taxon>
        <taxon>Gammaproteobacteria</taxon>
        <taxon>Nevskiales</taxon>
        <taxon>Nevskiaceae</taxon>
        <taxon>Hydrocarboniphaga</taxon>
    </lineage>
</organism>
<evidence type="ECO:0000313" key="3">
    <source>
        <dbReference type="Proteomes" id="UP000003704"/>
    </source>
</evidence>
<evidence type="ECO:0000256" key="1">
    <source>
        <dbReference type="SAM" id="Phobius"/>
    </source>
</evidence>